<dbReference type="AlphaFoldDB" id="A0A1E3XEK7"/>
<dbReference type="Proteomes" id="UP000094056">
    <property type="component" value="Unassembled WGS sequence"/>
</dbReference>
<evidence type="ECO:0000313" key="1">
    <source>
        <dbReference type="EMBL" id="ODS34081.1"/>
    </source>
</evidence>
<dbReference type="EMBL" id="MAYW01000013">
    <property type="protein sequence ID" value="ODS34081.1"/>
    <property type="molecule type" value="Genomic_DNA"/>
</dbReference>
<gene>
    <name evidence="1" type="ORF">SCARUB_00754</name>
</gene>
<evidence type="ECO:0000313" key="2">
    <source>
        <dbReference type="Proteomes" id="UP000094056"/>
    </source>
</evidence>
<sequence>MKTEHRTIEELLVYLENPIGSKEDETIEEHLAECDKCVSDLSFLDTLRIGLEQFGQNSRELVETGESAHLTNEEIPKYIKEACNENEKRRIVSHLAGCSSCLDDVFTVKKLTTQLEREPALTKKSYLLSRFIISRPARMASVEKEGKDLIREAARHGIALFDIGRSLSFSFQGAETSEEKTGEDYRKMETDDFTIEIVQPACKVSNVIIGVLARGDLKNAKVTICAEEEKSEIVSLDNRRAIINKDNMQAEAIRYIRVDKM</sequence>
<organism evidence="1 2">
    <name type="scientific">Candidatus Scalindua rubra</name>
    <dbReference type="NCBI Taxonomy" id="1872076"/>
    <lineage>
        <taxon>Bacteria</taxon>
        <taxon>Pseudomonadati</taxon>
        <taxon>Planctomycetota</taxon>
        <taxon>Candidatus Brocadiia</taxon>
        <taxon>Candidatus Brocadiales</taxon>
        <taxon>Candidatus Scalinduaceae</taxon>
        <taxon>Candidatus Scalindua</taxon>
    </lineage>
</organism>
<accession>A0A1E3XEK7</accession>
<evidence type="ECO:0008006" key="3">
    <source>
        <dbReference type="Google" id="ProtNLM"/>
    </source>
</evidence>
<reference evidence="1 2" key="1">
    <citation type="submission" date="2016-07" db="EMBL/GenBank/DDBJ databases">
        <title>Draft genome of Scalindua rubra, obtained from a brine-seawater interface in the Red Sea, sheds light on salt adaptation in anammox bacteria.</title>
        <authorList>
            <person name="Speth D.R."/>
            <person name="Lagkouvardos I."/>
            <person name="Wang Y."/>
            <person name="Qian P.-Y."/>
            <person name="Dutilh B.E."/>
            <person name="Jetten M.S."/>
        </authorList>
    </citation>
    <scope>NUCLEOTIDE SEQUENCE [LARGE SCALE GENOMIC DNA]</scope>
    <source>
        <strain evidence="1">BSI-1</strain>
    </source>
</reference>
<name>A0A1E3XEK7_9BACT</name>
<proteinExistence type="predicted"/>
<protein>
    <recommendedName>
        <fullName evidence="3">Zinc-finger domain-containing protein</fullName>
    </recommendedName>
</protein>
<comment type="caution">
    <text evidence="1">The sequence shown here is derived from an EMBL/GenBank/DDBJ whole genome shotgun (WGS) entry which is preliminary data.</text>
</comment>